<evidence type="ECO:0000256" key="8">
    <source>
        <dbReference type="SAM" id="MobiDB-lite"/>
    </source>
</evidence>
<gene>
    <name evidence="10" type="primary">afsR_6</name>
    <name evidence="10" type="ORF">STSP_57330</name>
</gene>
<dbReference type="InterPro" id="IPR011990">
    <property type="entry name" value="TPR-like_helical_dom_sf"/>
</dbReference>
<feature type="region of interest" description="Disordered" evidence="8">
    <location>
        <begin position="14"/>
        <end position="33"/>
    </location>
</feature>
<evidence type="ECO:0000256" key="2">
    <source>
        <dbReference type="ARBA" id="ARBA00023012"/>
    </source>
</evidence>
<dbReference type="GO" id="GO:0000160">
    <property type="term" value="P:phosphorelay signal transduction system"/>
    <property type="evidence" value="ECO:0007669"/>
    <property type="project" value="UniProtKB-KW"/>
</dbReference>
<feature type="DNA-binding region" description="OmpR/PhoB-type" evidence="6">
    <location>
        <begin position="28"/>
        <end position="137"/>
    </location>
</feature>
<dbReference type="PATRIC" id="fig|1716141.3.peg.6027"/>
<dbReference type="SMART" id="SM00862">
    <property type="entry name" value="Trans_reg_C"/>
    <property type="match status" value="1"/>
</dbReference>
<keyword evidence="5" id="KW-0804">Transcription</keyword>
<dbReference type="GO" id="GO:0003677">
    <property type="term" value="F:DNA binding"/>
    <property type="evidence" value="ECO:0007669"/>
    <property type="project" value="UniProtKB-UniRule"/>
</dbReference>
<keyword evidence="11" id="KW-1185">Reference proteome</keyword>
<dbReference type="STRING" id="1716141.STSP_57330"/>
<dbReference type="PANTHER" id="PTHR35807">
    <property type="entry name" value="TRANSCRIPTIONAL REGULATOR REDD-RELATED"/>
    <property type="match status" value="1"/>
</dbReference>
<keyword evidence="7" id="KW-0175">Coiled coil</keyword>
<dbReference type="AlphaFoldDB" id="A0A177HIU9"/>
<dbReference type="SMART" id="SM01043">
    <property type="entry name" value="BTAD"/>
    <property type="match status" value="1"/>
</dbReference>
<evidence type="ECO:0000256" key="7">
    <source>
        <dbReference type="SAM" id="Coils"/>
    </source>
</evidence>
<evidence type="ECO:0000256" key="6">
    <source>
        <dbReference type="PROSITE-ProRule" id="PRU01091"/>
    </source>
</evidence>
<reference evidence="10 11" key="1">
    <citation type="submission" date="2015-12" db="EMBL/GenBank/DDBJ databases">
        <title>Genome sequence of Streptomyces sp. G25.</title>
        <authorList>
            <person name="Poehlein A."/>
            <person name="Roettig A."/>
            <person name="Hiessl S."/>
            <person name="Hauschild P."/>
            <person name="Schauer J."/>
            <person name="Madkour M.H."/>
            <person name="Al-Ansari A.M."/>
            <person name="Almakishah N.H."/>
            <person name="Steinbuechel A."/>
            <person name="Daniel R."/>
        </authorList>
    </citation>
    <scope>NUCLEOTIDE SEQUENCE [LARGE SCALE GENOMIC DNA]</scope>
    <source>
        <strain evidence="11">G25(2015)</strain>
    </source>
</reference>
<feature type="domain" description="OmpR/PhoB-type" evidence="9">
    <location>
        <begin position="28"/>
        <end position="137"/>
    </location>
</feature>
<feature type="coiled-coil region" evidence="7">
    <location>
        <begin position="326"/>
        <end position="353"/>
    </location>
</feature>
<comment type="similarity">
    <text evidence="1">Belongs to the AfsR/DnrI/RedD regulatory family.</text>
</comment>
<dbReference type="Pfam" id="PF00486">
    <property type="entry name" value="Trans_reg_C"/>
    <property type="match status" value="1"/>
</dbReference>
<comment type="caution">
    <text evidence="10">The sequence shown here is derived from an EMBL/GenBank/DDBJ whole genome shotgun (WGS) entry which is preliminary data.</text>
</comment>
<evidence type="ECO:0000313" key="11">
    <source>
        <dbReference type="Proteomes" id="UP000077381"/>
    </source>
</evidence>
<evidence type="ECO:0000256" key="1">
    <source>
        <dbReference type="ARBA" id="ARBA00005820"/>
    </source>
</evidence>
<keyword evidence="3" id="KW-0805">Transcription regulation</keyword>
<organism evidence="10 11">
    <name type="scientific">Streptomyces jeddahensis</name>
    <dbReference type="NCBI Taxonomy" id="1716141"/>
    <lineage>
        <taxon>Bacteria</taxon>
        <taxon>Bacillati</taxon>
        <taxon>Actinomycetota</taxon>
        <taxon>Actinomycetes</taxon>
        <taxon>Kitasatosporales</taxon>
        <taxon>Streptomycetaceae</taxon>
        <taxon>Streptomyces</taxon>
    </lineage>
</organism>
<dbReference type="Pfam" id="PF03704">
    <property type="entry name" value="BTAD"/>
    <property type="match status" value="1"/>
</dbReference>
<dbReference type="SUPFAM" id="SSF48452">
    <property type="entry name" value="TPR-like"/>
    <property type="match status" value="1"/>
</dbReference>
<evidence type="ECO:0000256" key="4">
    <source>
        <dbReference type="ARBA" id="ARBA00023125"/>
    </source>
</evidence>
<dbReference type="InterPro" id="IPR001867">
    <property type="entry name" value="OmpR/PhoB-type_DNA-bd"/>
</dbReference>
<dbReference type="GO" id="GO:0006355">
    <property type="term" value="P:regulation of DNA-templated transcription"/>
    <property type="evidence" value="ECO:0007669"/>
    <property type="project" value="InterPro"/>
</dbReference>
<accession>A0A177HIU9</accession>
<proteinExistence type="inferred from homology"/>
<dbReference type="Gene3D" id="1.25.40.10">
    <property type="entry name" value="Tetratricopeptide repeat domain"/>
    <property type="match status" value="1"/>
</dbReference>
<dbReference type="Gene3D" id="1.10.10.10">
    <property type="entry name" value="Winged helix-like DNA-binding domain superfamily/Winged helix DNA-binding domain"/>
    <property type="match status" value="1"/>
</dbReference>
<dbReference type="InterPro" id="IPR051677">
    <property type="entry name" value="AfsR-DnrI-RedD_regulator"/>
</dbReference>
<evidence type="ECO:0000313" key="10">
    <source>
        <dbReference type="EMBL" id="OAH10891.1"/>
    </source>
</evidence>
<dbReference type="CDD" id="cd15831">
    <property type="entry name" value="BTAD"/>
    <property type="match status" value="1"/>
</dbReference>
<dbReference type="SUPFAM" id="SSF46894">
    <property type="entry name" value="C-terminal effector domain of the bipartite response regulators"/>
    <property type="match status" value="1"/>
</dbReference>
<dbReference type="Proteomes" id="UP000077381">
    <property type="component" value="Unassembled WGS sequence"/>
</dbReference>
<name>A0A177HIU9_9ACTN</name>
<protein>
    <submittedName>
        <fullName evidence="10">Regulatory protein AfsR</fullName>
    </submittedName>
</protein>
<dbReference type="InterPro" id="IPR005158">
    <property type="entry name" value="BTAD"/>
</dbReference>
<dbReference type="InterPro" id="IPR036388">
    <property type="entry name" value="WH-like_DNA-bd_sf"/>
</dbReference>
<evidence type="ECO:0000256" key="5">
    <source>
        <dbReference type="ARBA" id="ARBA00023163"/>
    </source>
</evidence>
<dbReference type="InterPro" id="IPR016032">
    <property type="entry name" value="Sig_transdc_resp-reg_C-effctor"/>
</dbReference>
<keyword evidence="2" id="KW-0902">Two-component regulatory system</keyword>
<dbReference type="EMBL" id="LOHS01000117">
    <property type="protein sequence ID" value="OAH10891.1"/>
    <property type="molecule type" value="Genomic_DNA"/>
</dbReference>
<sequence>MEFGVHSFPVLSPGRRSASRYDDGSPGPAGPAVGEEMQFRILGPVEVHDERTGLRILPTGAKQRALLGALVVKSGQTVSAHRLIDELWGEHPPANAANALQAHVARLRRLLPVPHAGSGEPHHEWIVTRSLGYVLRLGRATTDAERFNRLAAEGRAAAVSDPEHAAELLRQALAFWRGPALEDSVRGDICAAEAAQLEENRLTALEALYDACLRAARHDEITGELEELTADHPMRERFYDLLMVALYRCGRQVEALGVYDRARKHLVHELGVEPGPVLRGRMEAILNHDPALAAPGPTEPFPAAVHRVPGPSLPYLAPAPYQEATVLALTDEIARLRRHVDRLSLEQEALIRRFDRLSAPVAPAQAR</sequence>
<evidence type="ECO:0000256" key="3">
    <source>
        <dbReference type="ARBA" id="ARBA00023015"/>
    </source>
</evidence>
<dbReference type="PANTHER" id="PTHR35807:SF1">
    <property type="entry name" value="TRANSCRIPTIONAL REGULATOR REDD"/>
    <property type="match status" value="1"/>
</dbReference>
<dbReference type="PROSITE" id="PS51755">
    <property type="entry name" value="OMPR_PHOB"/>
    <property type="match status" value="1"/>
</dbReference>
<evidence type="ECO:0000259" key="9">
    <source>
        <dbReference type="PROSITE" id="PS51755"/>
    </source>
</evidence>
<keyword evidence="4 6" id="KW-0238">DNA-binding</keyword>